<evidence type="ECO:0000256" key="8">
    <source>
        <dbReference type="ARBA" id="ARBA00039094"/>
    </source>
</evidence>
<dbReference type="NCBIfam" id="TIGR03439">
    <property type="entry name" value="methyl_EasF"/>
    <property type="match status" value="1"/>
</dbReference>
<evidence type="ECO:0000313" key="12">
    <source>
        <dbReference type="Proteomes" id="UP000326799"/>
    </source>
</evidence>
<sequence>MLNQNTIHDIRAVKIEGSVYEAVIDGLQKDPRILPIMILYGTEGLQHWDRHSHAPDYYLRHEELQILRAQSHKIAESIADNSAIVDLGSGSLDKLEIILNTLEEQKKRVTYYALDLSREELESTLRTLPSERYQYVQCAGLHGTFDDGLEWIKEDRKMNGRPHCVLFLGSTIGNFSRENAANFIRQMAESACTSSEDESSILLSIDSCKLPTKVLRAYTSDGVVPFAMAGLQHASSIIRDSSGGTEHVGDVFQTDDWHYLSEYNPLMGRHEASYTPRERDITLGAPLGHITIKKGEKIRFGYSHKYSPTERKELFKKAGVVAVDSWTLSSYDLAFYQLKLAKQ</sequence>
<evidence type="ECO:0000256" key="4">
    <source>
        <dbReference type="ARBA" id="ARBA00022589"/>
    </source>
</evidence>
<dbReference type="GO" id="GO:0008168">
    <property type="term" value="F:methyltransferase activity"/>
    <property type="evidence" value="ECO:0007669"/>
    <property type="project" value="UniProtKB-KW"/>
</dbReference>
<dbReference type="InterPro" id="IPR029063">
    <property type="entry name" value="SAM-dependent_MTases_sf"/>
</dbReference>
<dbReference type="InterPro" id="IPR017805">
    <property type="entry name" value="SAM_MeTrfase_EasF-type_put"/>
</dbReference>
<dbReference type="GO" id="GO:0032259">
    <property type="term" value="P:methylation"/>
    <property type="evidence" value="ECO:0007669"/>
    <property type="project" value="UniProtKB-KW"/>
</dbReference>
<dbReference type="EMBL" id="ML733613">
    <property type="protein sequence ID" value="KAB8213438.1"/>
    <property type="molecule type" value="Genomic_DNA"/>
</dbReference>
<proteinExistence type="inferred from homology"/>
<keyword evidence="12" id="KW-1185">Reference proteome</keyword>
<evidence type="ECO:0000256" key="9">
    <source>
        <dbReference type="ARBA" id="ARBA00049425"/>
    </source>
</evidence>
<accession>A0A5N6E7T2</accession>
<evidence type="ECO:0000313" key="11">
    <source>
        <dbReference type="EMBL" id="KAB8213438.1"/>
    </source>
</evidence>
<comment type="similarity">
    <text evidence="2">Belongs to the methyltransferase superfamily.</text>
</comment>
<dbReference type="EC" id="2.1.1.261" evidence="8"/>
<comment type="pathway">
    <text evidence="1">Alkaloid biosynthesis; ergot alkaloid biosynthesis.</text>
</comment>
<organism evidence="11 12">
    <name type="scientific">Aspergillus novoparasiticus</name>
    <dbReference type="NCBI Taxonomy" id="986946"/>
    <lineage>
        <taxon>Eukaryota</taxon>
        <taxon>Fungi</taxon>
        <taxon>Dikarya</taxon>
        <taxon>Ascomycota</taxon>
        <taxon>Pezizomycotina</taxon>
        <taxon>Eurotiomycetes</taxon>
        <taxon>Eurotiomycetidae</taxon>
        <taxon>Eurotiales</taxon>
        <taxon>Aspergillaceae</taxon>
        <taxon>Aspergillus</taxon>
        <taxon>Aspergillus subgen. Circumdati</taxon>
    </lineage>
</organism>
<feature type="domain" description="Histidine-specific methyltransferase SAM-dependent" evidence="10">
    <location>
        <begin position="21"/>
        <end position="338"/>
    </location>
</feature>
<dbReference type="Pfam" id="PF10017">
    <property type="entry name" value="Methyltransf_33"/>
    <property type="match status" value="1"/>
</dbReference>
<evidence type="ECO:0000256" key="3">
    <source>
        <dbReference type="ARBA" id="ARBA00011738"/>
    </source>
</evidence>
<evidence type="ECO:0000256" key="5">
    <source>
        <dbReference type="ARBA" id="ARBA00022603"/>
    </source>
</evidence>
<evidence type="ECO:0000256" key="2">
    <source>
        <dbReference type="ARBA" id="ARBA00008361"/>
    </source>
</evidence>
<evidence type="ECO:0000256" key="6">
    <source>
        <dbReference type="ARBA" id="ARBA00022679"/>
    </source>
</evidence>
<dbReference type="InterPro" id="IPR017804">
    <property type="entry name" value="MeTrfase_EgtD-like"/>
</dbReference>
<dbReference type="PANTHER" id="PTHR43397:SF1">
    <property type="entry name" value="ERGOTHIONEINE BIOSYNTHESIS PROTEIN 1"/>
    <property type="match status" value="1"/>
</dbReference>
<dbReference type="InterPro" id="IPR019257">
    <property type="entry name" value="MeTrfase_dom"/>
</dbReference>
<dbReference type="Proteomes" id="UP000326799">
    <property type="component" value="Unassembled WGS sequence"/>
</dbReference>
<gene>
    <name evidence="11" type="ORF">BDV33DRAFT_62378</name>
</gene>
<evidence type="ECO:0000259" key="10">
    <source>
        <dbReference type="Pfam" id="PF10017"/>
    </source>
</evidence>
<keyword evidence="7" id="KW-0949">S-adenosyl-L-methionine</keyword>
<dbReference type="PIRSF" id="PIRSF018005">
    <property type="entry name" value="UCP018005"/>
    <property type="match status" value="1"/>
</dbReference>
<dbReference type="InterPro" id="IPR051128">
    <property type="entry name" value="EgtD_Methyltrsf_superfamily"/>
</dbReference>
<evidence type="ECO:0000256" key="1">
    <source>
        <dbReference type="ARBA" id="ARBA00005107"/>
    </source>
</evidence>
<keyword evidence="5 11" id="KW-0489">Methyltransferase</keyword>
<dbReference type="AlphaFoldDB" id="A0A5N6E7T2"/>
<comment type="subunit">
    <text evidence="3">Homodimer.</text>
</comment>
<dbReference type="Gene3D" id="3.40.50.150">
    <property type="entry name" value="Vaccinia Virus protein VP39"/>
    <property type="match status" value="1"/>
</dbReference>
<keyword evidence="4" id="KW-0017">Alkaloid metabolism</keyword>
<name>A0A5N6E7T2_9EURO</name>
<dbReference type="PANTHER" id="PTHR43397">
    <property type="entry name" value="ERGOTHIONEINE BIOSYNTHESIS PROTEIN 1"/>
    <property type="match status" value="1"/>
</dbReference>
<keyword evidence="6 11" id="KW-0808">Transferase</keyword>
<comment type="catalytic activity">
    <reaction evidence="9">
        <text>4-(3-methylbut-2-enyl)-L-tryptophan + S-adenosyl-L-methionine = 4-(3-methylbut-2-enyl)-L-abrine + S-adenosyl-L-homocysteine + H(+)</text>
        <dbReference type="Rhea" id="RHEA:34435"/>
        <dbReference type="ChEBI" id="CHEBI:15378"/>
        <dbReference type="ChEBI" id="CHEBI:57856"/>
        <dbReference type="ChEBI" id="CHEBI:58209"/>
        <dbReference type="ChEBI" id="CHEBI:59789"/>
        <dbReference type="ChEBI" id="CHEBI:67248"/>
        <dbReference type="EC" id="2.1.1.261"/>
    </reaction>
</comment>
<dbReference type="GO" id="GO:0009820">
    <property type="term" value="P:alkaloid metabolic process"/>
    <property type="evidence" value="ECO:0007669"/>
    <property type="project" value="UniProtKB-KW"/>
</dbReference>
<reference evidence="11 12" key="1">
    <citation type="submission" date="2019-04" db="EMBL/GenBank/DDBJ databases">
        <title>Fungal friends and foes A comparative genomics study of 23 Aspergillus species from section Flavi.</title>
        <authorList>
            <consortium name="DOE Joint Genome Institute"/>
            <person name="Kjaerbolling I."/>
            <person name="Vesth T.C."/>
            <person name="Frisvad J.C."/>
            <person name="Nybo J.L."/>
            <person name="Theobald S."/>
            <person name="Kildgaard S."/>
            <person name="Petersen T.I."/>
            <person name="Kuo A."/>
            <person name="Sato A."/>
            <person name="Lyhne E.K."/>
            <person name="Kogle M.E."/>
            <person name="Wiebenga A."/>
            <person name="Kun R.S."/>
            <person name="Lubbers R.J."/>
            <person name="Makela M.R."/>
            <person name="Barry K."/>
            <person name="Chovatia M."/>
            <person name="Clum A."/>
            <person name="Daum C."/>
            <person name="Haridas S."/>
            <person name="He G."/>
            <person name="LaButti K."/>
            <person name="Lipzen A."/>
            <person name="Mondo S."/>
            <person name="Pangilinan J."/>
            <person name="Riley R."/>
            <person name="Salamov A."/>
            <person name="Simmons B.A."/>
            <person name="Magnuson J.K."/>
            <person name="Henrissat B."/>
            <person name="Mortensen U.H."/>
            <person name="Larsen T.O."/>
            <person name="De vries R.P."/>
            <person name="Grigoriev I.V."/>
            <person name="Machida M."/>
            <person name="Baker S.E."/>
            <person name="Andersen M.R."/>
        </authorList>
    </citation>
    <scope>NUCLEOTIDE SEQUENCE [LARGE SCALE GENOMIC DNA]</scope>
    <source>
        <strain evidence="11 12">CBS 126849</strain>
    </source>
</reference>
<protein>
    <recommendedName>
        <fullName evidence="8">4-dimethylallyltryptophan N-methyltransferase</fullName>
        <ecNumber evidence="8">2.1.1.261</ecNumber>
    </recommendedName>
</protein>
<evidence type="ECO:0000256" key="7">
    <source>
        <dbReference type="ARBA" id="ARBA00022691"/>
    </source>
</evidence>